<dbReference type="EMBL" id="LSYV01000010">
    <property type="protein sequence ID" value="KXZ52467.1"/>
    <property type="molecule type" value="Genomic_DNA"/>
</dbReference>
<dbReference type="OrthoDB" id="549632at2759"/>
<evidence type="ECO:0000313" key="1">
    <source>
        <dbReference type="EMBL" id="KXZ52467.1"/>
    </source>
</evidence>
<comment type="caution">
    <text evidence="1">The sequence shown here is derived from an EMBL/GenBank/DDBJ whole genome shotgun (WGS) entry which is preliminary data.</text>
</comment>
<dbReference type="AlphaFoldDB" id="A0A150GRM8"/>
<reference evidence="2" key="1">
    <citation type="journal article" date="2016" name="Nat. Commun.">
        <title>The Gonium pectorale genome demonstrates co-option of cell cycle regulation during the evolution of multicellularity.</title>
        <authorList>
            <person name="Hanschen E.R."/>
            <person name="Marriage T.N."/>
            <person name="Ferris P.J."/>
            <person name="Hamaji T."/>
            <person name="Toyoda A."/>
            <person name="Fujiyama A."/>
            <person name="Neme R."/>
            <person name="Noguchi H."/>
            <person name="Minakuchi Y."/>
            <person name="Suzuki M."/>
            <person name="Kawai-Toyooka H."/>
            <person name="Smith D.R."/>
            <person name="Sparks H."/>
            <person name="Anderson J."/>
            <person name="Bakaric R."/>
            <person name="Luria V."/>
            <person name="Karger A."/>
            <person name="Kirschner M.W."/>
            <person name="Durand P.M."/>
            <person name="Michod R.E."/>
            <person name="Nozaki H."/>
            <person name="Olson B.J."/>
        </authorList>
    </citation>
    <scope>NUCLEOTIDE SEQUENCE [LARGE SCALE GENOMIC DNA]</scope>
    <source>
        <strain evidence="2">NIES-2863</strain>
    </source>
</reference>
<evidence type="ECO:0000313" key="2">
    <source>
        <dbReference type="Proteomes" id="UP000075714"/>
    </source>
</evidence>
<gene>
    <name evidence="1" type="ORF">GPECTOR_9g511</name>
</gene>
<proteinExistence type="predicted"/>
<dbReference type="Proteomes" id="UP000075714">
    <property type="component" value="Unassembled WGS sequence"/>
</dbReference>
<sequence>MSLAPAQAAAEEMVAGEGPMRARPLTAEGRVPREIQPPWQSAFCAIVDHLQGCRSVLGFRQLLEGLSLEELRGMYKGQTLAHMLVTPPRWVLRGDEMLEPPQDPDEGLTQDEAVQMIQALLERLQELAGGPEGAAKQWREMLEQPDRRHHETAVHLAGRYGHRLRLLEQWVLPFASRHALLCPTSHVYLCYHSSLRVARQEAGERLLRAVVEVGLELAACKDSRLLLSAALHDNPAAAFQPEDVLGQLVYNLKNKFFRGRNKPEEGYVSPPGRTGFELLSATAPQVAAELHAAAAGAAARPPTELTAATAGAHVATGHAGTFMSSVAAAAGRRRRRKWR</sequence>
<keyword evidence="2" id="KW-1185">Reference proteome</keyword>
<name>A0A150GRM8_GONPE</name>
<accession>A0A150GRM8</accession>
<organism evidence="1 2">
    <name type="scientific">Gonium pectorale</name>
    <name type="common">Green alga</name>
    <dbReference type="NCBI Taxonomy" id="33097"/>
    <lineage>
        <taxon>Eukaryota</taxon>
        <taxon>Viridiplantae</taxon>
        <taxon>Chlorophyta</taxon>
        <taxon>core chlorophytes</taxon>
        <taxon>Chlorophyceae</taxon>
        <taxon>CS clade</taxon>
        <taxon>Chlamydomonadales</taxon>
        <taxon>Volvocaceae</taxon>
        <taxon>Gonium</taxon>
    </lineage>
</organism>
<protein>
    <submittedName>
        <fullName evidence="1">Uncharacterized protein</fullName>
    </submittedName>
</protein>